<dbReference type="CDD" id="cd00093">
    <property type="entry name" value="HTH_XRE"/>
    <property type="match status" value="1"/>
</dbReference>
<reference evidence="3 4" key="1">
    <citation type="journal article" date="2011" name="Stand. Genomic Sci.">
        <title>Complete genome sequence of Haliscomenobacter hydrossis type strain (O).</title>
        <authorList>
            <consortium name="US DOE Joint Genome Institute (JGI-PGF)"/>
            <person name="Daligault H."/>
            <person name="Lapidus A."/>
            <person name="Zeytun A."/>
            <person name="Nolan M."/>
            <person name="Lucas S."/>
            <person name="Del Rio T.G."/>
            <person name="Tice H."/>
            <person name="Cheng J.F."/>
            <person name="Tapia R."/>
            <person name="Han C."/>
            <person name="Goodwin L."/>
            <person name="Pitluck S."/>
            <person name="Liolios K."/>
            <person name="Pagani I."/>
            <person name="Ivanova N."/>
            <person name="Huntemann M."/>
            <person name="Mavromatis K."/>
            <person name="Mikhailova N."/>
            <person name="Pati A."/>
            <person name="Chen A."/>
            <person name="Palaniappan K."/>
            <person name="Land M."/>
            <person name="Hauser L."/>
            <person name="Brambilla E.M."/>
            <person name="Rohde M."/>
            <person name="Verbarg S."/>
            <person name="Goker M."/>
            <person name="Bristow J."/>
            <person name="Eisen J.A."/>
            <person name="Markowitz V."/>
            <person name="Hugenholtz P."/>
            <person name="Kyrpides N.C."/>
            <person name="Klenk H.P."/>
            <person name="Woyke T."/>
        </authorList>
    </citation>
    <scope>NUCLEOTIDE SEQUENCE [LARGE SCALE GENOMIC DNA]</scope>
    <source>
        <strain evidence="4">ATCC 27775 / DSM 1100 / LMG 10767 / O</strain>
    </source>
</reference>
<dbReference type="Proteomes" id="UP000008461">
    <property type="component" value="Chromosome"/>
</dbReference>
<evidence type="ECO:0000313" key="3">
    <source>
        <dbReference type="EMBL" id="AEE52188.1"/>
    </source>
</evidence>
<dbReference type="InterPro" id="IPR010982">
    <property type="entry name" value="Lambda_DNA-bd_dom_sf"/>
</dbReference>
<accession>F4KPT8</accession>
<dbReference type="STRING" id="760192.Halhy_4344"/>
<reference key="2">
    <citation type="submission" date="2011-04" db="EMBL/GenBank/DDBJ databases">
        <title>Complete sequence of chromosome of Haliscomenobacter hydrossis DSM 1100.</title>
        <authorList>
            <consortium name="US DOE Joint Genome Institute (JGI-PGF)"/>
            <person name="Lucas S."/>
            <person name="Han J."/>
            <person name="Lapidus A."/>
            <person name="Bruce D."/>
            <person name="Goodwin L."/>
            <person name="Pitluck S."/>
            <person name="Peters L."/>
            <person name="Kyrpides N."/>
            <person name="Mavromatis K."/>
            <person name="Ivanova N."/>
            <person name="Ovchinnikova G."/>
            <person name="Pagani I."/>
            <person name="Daligault H."/>
            <person name="Detter J.C."/>
            <person name="Han C."/>
            <person name="Land M."/>
            <person name="Hauser L."/>
            <person name="Markowitz V."/>
            <person name="Cheng J.-F."/>
            <person name="Hugenholtz P."/>
            <person name="Woyke T."/>
            <person name="Wu D."/>
            <person name="Verbarg S."/>
            <person name="Frueling A."/>
            <person name="Brambilla E."/>
            <person name="Klenk H.-P."/>
            <person name="Eisen J.A."/>
        </authorList>
    </citation>
    <scope>NUCLEOTIDE SEQUENCE</scope>
    <source>
        <strain>DSM 1100</strain>
    </source>
</reference>
<gene>
    <name evidence="3" type="ordered locus">Halhy_4344</name>
</gene>
<dbReference type="RefSeq" id="WP_013766726.1">
    <property type="nucleotide sequence ID" value="NC_015510.1"/>
</dbReference>
<dbReference type="Pfam" id="PF01381">
    <property type="entry name" value="HTH_3"/>
    <property type="match status" value="1"/>
</dbReference>
<dbReference type="PANTHER" id="PTHR46558:SF11">
    <property type="entry name" value="HTH-TYPE TRANSCRIPTIONAL REGULATOR XRE"/>
    <property type="match status" value="1"/>
</dbReference>
<dbReference type="EMBL" id="CP002691">
    <property type="protein sequence ID" value="AEE52188.1"/>
    <property type="molecule type" value="Genomic_DNA"/>
</dbReference>
<organism evidence="3 4">
    <name type="scientific">Haliscomenobacter hydrossis (strain ATCC 27775 / DSM 1100 / LMG 10767 / O)</name>
    <dbReference type="NCBI Taxonomy" id="760192"/>
    <lineage>
        <taxon>Bacteria</taxon>
        <taxon>Pseudomonadati</taxon>
        <taxon>Bacteroidota</taxon>
        <taxon>Saprospiria</taxon>
        <taxon>Saprospirales</taxon>
        <taxon>Haliscomenobacteraceae</taxon>
        <taxon>Haliscomenobacter</taxon>
    </lineage>
</organism>
<feature type="domain" description="HTH cro/C1-type" evidence="2">
    <location>
        <begin position="14"/>
        <end position="68"/>
    </location>
</feature>
<dbReference type="Gene3D" id="1.10.260.40">
    <property type="entry name" value="lambda repressor-like DNA-binding domains"/>
    <property type="match status" value="1"/>
</dbReference>
<dbReference type="OrthoDB" id="800066at2"/>
<protein>
    <submittedName>
        <fullName evidence="3">Helix-turn-helix domain protein</fullName>
    </submittedName>
</protein>
<dbReference type="PANTHER" id="PTHR46558">
    <property type="entry name" value="TRACRIPTIONAL REGULATORY PROTEIN-RELATED-RELATED"/>
    <property type="match status" value="1"/>
</dbReference>
<dbReference type="SUPFAM" id="SSF47413">
    <property type="entry name" value="lambda repressor-like DNA-binding domains"/>
    <property type="match status" value="1"/>
</dbReference>
<dbReference type="GO" id="GO:0003677">
    <property type="term" value="F:DNA binding"/>
    <property type="evidence" value="ECO:0007669"/>
    <property type="project" value="UniProtKB-KW"/>
</dbReference>
<dbReference type="KEGG" id="hhy:Halhy_4344"/>
<dbReference type="AlphaFoldDB" id="F4KPT8"/>
<dbReference type="InterPro" id="IPR001387">
    <property type="entry name" value="Cro/C1-type_HTH"/>
</dbReference>
<dbReference type="eggNOG" id="COG1476">
    <property type="taxonomic scope" value="Bacteria"/>
</dbReference>
<dbReference type="SMART" id="SM00530">
    <property type="entry name" value="HTH_XRE"/>
    <property type="match status" value="1"/>
</dbReference>
<dbReference type="PROSITE" id="PS50943">
    <property type="entry name" value="HTH_CROC1"/>
    <property type="match status" value="1"/>
</dbReference>
<dbReference type="HOGENOM" id="CLU_1545478_0_0_10"/>
<evidence type="ECO:0000256" key="1">
    <source>
        <dbReference type="ARBA" id="ARBA00023125"/>
    </source>
</evidence>
<keyword evidence="1" id="KW-0238">DNA-binding</keyword>
<proteinExistence type="predicted"/>
<name>F4KPT8_HALH1</name>
<evidence type="ECO:0000259" key="2">
    <source>
        <dbReference type="PROSITE" id="PS50943"/>
    </source>
</evidence>
<sequence length="173" mass="19709">MEPMVESTYLDKNIRFLRKRMNLSQEELACKIGLNRGNIASYENGSAEPKVCNLLRISRLFGVSICDLAQRDLSEGQAASRVNGHLVSDLQDQLKNPEQLEVIHSNAQRMLQMIEGLMTCSRIKLEQADNQIPQELRLIIVNFEELYRTARSLMDEHLSLLKSLNCKDSSTTK</sequence>
<evidence type="ECO:0000313" key="4">
    <source>
        <dbReference type="Proteomes" id="UP000008461"/>
    </source>
</evidence>
<keyword evidence="4" id="KW-1185">Reference proteome</keyword>